<comment type="caution">
    <text evidence="1">The sequence shown here is derived from an EMBL/GenBank/DDBJ whole genome shotgun (WGS) entry which is preliminary data.</text>
</comment>
<name>A0ACC1M3A1_9FUNG</name>
<protein>
    <submittedName>
        <fullName evidence="1">Uncharacterized protein</fullName>
    </submittedName>
</protein>
<sequence>MSRPDVWQQLQGFRLGEPLTRLVEFIVGLPDKWETRTPITLQAITTTASEVLEATATAMTLPSTGGREAGASTEGQQFFGLFASRYFVCGLAVAFVISRIHVLVRRQRVRPVGAVARVAVYAPAHLLLLRAFVRVCVALSSSSSSSELSGEERWMAGPVSRVAVEAQRRWKVGPVTAAQAVWESFFAACIFDCVDVFVARLEGSPCAPYEYIGGVVERMSLFYFYNASRRIHELALHGVAEKLLVSHLLIAVPSGWQWRMLPTGVGNLLMLHHFWFSMRHFSALPTAMYPFVQVVSMALLAMALAIVLATVAVRWLAATVDRLAI</sequence>
<evidence type="ECO:0000313" key="1">
    <source>
        <dbReference type="EMBL" id="KAJ2892615.1"/>
    </source>
</evidence>
<accession>A0ACC1M3A1</accession>
<gene>
    <name evidence="1" type="ORF">IWW38_003154</name>
</gene>
<organism evidence="1 2">
    <name type="scientific">Coemansia aciculifera</name>
    <dbReference type="NCBI Taxonomy" id="417176"/>
    <lineage>
        <taxon>Eukaryota</taxon>
        <taxon>Fungi</taxon>
        <taxon>Fungi incertae sedis</taxon>
        <taxon>Zoopagomycota</taxon>
        <taxon>Kickxellomycotina</taxon>
        <taxon>Kickxellomycetes</taxon>
        <taxon>Kickxellales</taxon>
        <taxon>Kickxellaceae</taxon>
        <taxon>Coemansia</taxon>
    </lineage>
</organism>
<reference evidence="1" key="1">
    <citation type="submission" date="2022-07" db="EMBL/GenBank/DDBJ databases">
        <title>Phylogenomic reconstructions and comparative analyses of Kickxellomycotina fungi.</title>
        <authorList>
            <person name="Reynolds N.K."/>
            <person name="Stajich J.E."/>
            <person name="Barry K."/>
            <person name="Grigoriev I.V."/>
            <person name="Crous P."/>
            <person name="Smith M.E."/>
        </authorList>
    </citation>
    <scope>NUCLEOTIDE SEQUENCE</scope>
    <source>
        <strain evidence="1">CBS 190363</strain>
    </source>
</reference>
<dbReference type="EMBL" id="JANBVB010000695">
    <property type="protein sequence ID" value="KAJ2892615.1"/>
    <property type="molecule type" value="Genomic_DNA"/>
</dbReference>
<proteinExistence type="predicted"/>
<dbReference type="Proteomes" id="UP001139981">
    <property type="component" value="Unassembled WGS sequence"/>
</dbReference>
<feature type="non-terminal residue" evidence="1">
    <location>
        <position position="325"/>
    </location>
</feature>
<evidence type="ECO:0000313" key="2">
    <source>
        <dbReference type="Proteomes" id="UP001139981"/>
    </source>
</evidence>
<keyword evidence="2" id="KW-1185">Reference proteome</keyword>